<keyword evidence="2" id="KW-1185">Reference proteome</keyword>
<dbReference type="Proteomes" id="UP001472677">
    <property type="component" value="Unassembled WGS sequence"/>
</dbReference>
<reference evidence="1 2" key="1">
    <citation type="journal article" date="2024" name="G3 (Bethesda)">
        <title>Genome assembly of Hibiscus sabdariffa L. provides insights into metabolisms of medicinal natural products.</title>
        <authorList>
            <person name="Kim T."/>
        </authorList>
    </citation>
    <scope>NUCLEOTIDE SEQUENCE [LARGE SCALE GENOMIC DNA]</scope>
    <source>
        <strain evidence="1">TK-2024</strain>
        <tissue evidence="1">Old leaves</tissue>
    </source>
</reference>
<sequence length="89" mass="10571">MDCRDAYEMLAKGNPRQLGSSLLPGLLEMRQRSWDIQFHFIRMEGNQAVDMMARLAWRGILEYRRYMDPPPDIRDILISNRTNLHYVTD</sequence>
<name>A0ABR2DFL9_9ROSI</name>
<protein>
    <recommendedName>
        <fullName evidence="3">RNase H type-1 domain-containing protein</fullName>
    </recommendedName>
</protein>
<dbReference type="EMBL" id="JBBPBM010000028">
    <property type="protein sequence ID" value="KAK8537581.1"/>
    <property type="molecule type" value="Genomic_DNA"/>
</dbReference>
<evidence type="ECO:0000313" key="2">
    <source>
        <dbReference type="Proteomes" id="UP001472677"/>
    </source>
</evidence>
<comment type="caution">
    <text evidence="1">The sequence shown here is derived from an EMBL/GenBank/DDBJ whole genome shotgun (WGS) entry which is preliminary data.</text>
</comment>
<gene>
    <name evidence="1" type="ORF">V6N12_043738</name>
</gene>
<evidence type="ECO:0008006" key="3">
    <source>
        <dbReference type="Google" id="ProtNLM"/>
    </source>
</evidence>
<evidence type="ECO:0000313" key="1">
    <source>
        <dbReference type="EMBL" id="KAK8537581.1"/>
    </source>
</evidence>
<organism evidence="1 2">
    <name type="scientific">Hibiscus sabdariffa</name>
    <name type="common">roselle</name>
    <dbReference type="NCBI Taxonomy" id="183260"/>
    <lineage>
        <taxon>Eukaryota</taxon>
        <taxon>Viridiplantae</taxon>
        <taxon>Streptophyta</taxon>
        <taxon>Embryophyta</taxon>
        <taxon>Tracheophyta</taxon>
        <taxon>Spermatophyta</taxon>
        <taxon>Magnoliopsida</taxon>
        <taxon>eudicotyledons</taxon>
        <taxon>Gunneridae</taxon>
        <taxon>Pentapetalae</taxon>
        <taxon>rosids</taxon>
        <taxon>malvids</taxon>
        <taxon>Malvales</taxon>
        <taxon>Malvaceae</taxon>
        <taxon>Malvoideae</taxon>
        <taxon>Hibiscus</taxon>
    </lineage>
</organism>
<proteinExistence type="predicted"/>
<accession>A0ABR2DFL9</accession>